<dbReference type="Proteomes" id="UP000192678">
    <property type="component" value="Unassembled WGS sequence"/>
</dbReference>
<evidence type="ECO:0000313" key="2">
    <source>
        <dbReference type="Proteomes" id="UP000192678"/>
    </source>
</evidence>
<name>A0A1W1ZZ40_9SPHI</name>
<accession>A0A1W1ZZ40</accession>
<keyword evidence="2" id="KW-1185">Reference proteome</keyword>
<gene>
    <name evidence="1" type="ORF">SAMN04488101_101156</name>
</gene>
<dbReference type="EMBL" id="FWYB01000001">
    <property type="protein sequence ID" value="SMC53421.1"/>
    <property type="molecule type" value="Genomic_DNA"/>
</dbReference>
<organism evidence="1 2">
    <name type="scientific">Pedobacter nyackensis</name>
    <dbReference type="NCBI Taxonomy" id="475255"/>
    <lineage>
        <taxon>Bacteria</taxon>
        <taxon>Pseudomonadati</taxon>
        <taxon>Bacteroidota</taxon>
        <taxon>Sphingobacteriia</taxon>
        <taxon>Sphingobacteriales</taxon>
        <taxon>Sphingobacteriaceae</taxon>
        <taxon>Pedobacter</taxon>
    </lineage>
</organism>
<evidence type="ECO:0000313" key="1">
    <source>
        <dbReference type="EMBL" id="SMC53421.1"/>
    </source>
</evidence>
<evidence type="ECO:0008006" key="3">
    <source>
        <dbReference type="Google" id="ProtNLM"/>
    </source>
</evidence>
<dbReference type="RefSeq" id="WP_084286758.1">
    <property type="nucleotide sequence ID" value="NZ_FWYB01000001.1"/>
</dbReference>
<proteinExistence type="predicted"/>
<dbReference type="STRING" id="475255.SAMN04488101_101156"/>
<reference evidence="1 2" key="1">
    <citation type="submission" date="2017-04" db="EMBL/GenBank/DDBJ databases">
        <authorList>
            <person name="Afonso C.L."/>
            <person name="Miller P.J."/>
            <person name="Scott M.A."/>
            <person name="Spackman E."/>
            <person name="Goraichik I."/>
            <person name="Dimitrov K.M."/>
            <person name="Suarez D.L."/>
            <person name="Swayne D.E."/>
        </authorList>
    </citation>
    <scope>NUCLEOTIDE SEQUENCE [LARGE SCALE GENOMIC DNA]</scope>
    <source>
        <strain evidence="1 2">DSM 19625</strain>
    </source>
</reference>
<sequence>MKKILLVVALFLCIGCGKENTNPVFNDFPLIGTWISRDGRMWLTIENVKNEGDSEKYYEYMENGRRMLRRTYQNMPETYQILFIDGTELRLGNLYGQTLYFLRGSK</sequence>
<dbReference type="AlphaFoldDB" id="A0A1W1ZZ40"/>
<protein>
    <recommendedName>
        <fullName evidence="3">DUF3876 domain-containing protein</fullName>
    </recommendedName>
</protein>